<evidence type="ECO:0000256" key="8">
    <source>
        <dbReference type="ARBA" id="ARBA00023096"/>
    </source>
</evidence>
<comment type="function">
    <text evidence="10">Catalyzes the NAD(P)-dependent oxidation of 4-(phosphooxy)-L-threonine (HTP) into 2-amino-3-oxo-4-(phosphooxy)butyric acid which spontaneously decarboxylates to form 3-amino-2-oxopropyl phosphate (AHAP).</text>
</comment>
<dbReference type="Gene3D" id="3.40.718.10">
    <property type="entry name" value="Isopropylmalate Dehydrogenase"/>
    <property type="match status" value="1"/>
</dbReference>
<feature type="binding site" evidence="10">
    <location>
        <position position="291"/>
    </location>
    <ligand>
        <name>substrate</name>
    </ligand>
</feature>
<evidence type="ECO:0000313" key="12">
    <source>
        <dbReference type="Proteomes" id="UP001317963"/>
    </source>
</evidence>
<evidence type="ECO:0000256" key="1">
    <source>
        <dbReference type="ARBA" id="ARBA00022490"/>
    </source>
</evidence>
<feature type="binding site" evidence="10">
    <location>
        <position position="273"/>
    </location>
    <ligand>
        <name>substrate</name>
    </ligand>
</feature>
<evidence type="ECO:0000313" key="11">
    <source>
        <dbReference type="EMBL" id="UZP73956.1"/>
    </source>
</evidence>
<dbReference type="RefSeq" id="WP_279242757.1">
    <property type="nucleotide sequence ID" value="NZ_CP036501.1"/>
</dbReference>
<keyword evidence="5 10" id="KW-0521">NADP</keyword>
<comment type="pathway">
    <text evidence="10">Cofactor biosynthesis; pyridoxine 5'-phosphate biosynthesis; pyridoxine 5'-phosphate from D-erythrose 4-phosphate: step 4/5.</text>
</comment>
<keyword evidence="9 10" id="KW-0170">Cobalt</keyword>
<evidence type="ECO:0000256" key="4">
    <source>
        <dbReference type="ARBA" id="ARBA00022842"/>
    </source>
</evidence>
<name>A0ABY6Q502_9GAMM</name>
<comment type="miscellaneous">
    <text evidence="10">The active site is located at the dimer interface.</text>
</comment>
<accession>A0ABY6Q502</accession>
<keyword evidence="6 10" id="KW-0560">Oxidoreductase</keyword>
<evidence type="ECO:0000256" key="5">
    <source>
        <dbReference type="ARBA" id="ARBA00022857"/>
    </source>
</evidence>
<dbReference type="EC" id="1.1.1.262" evidence="10"/>
<comment type="subcellular location">
    <subcellularLocation>
        <location evidence="10">Cytoplasm</location>
    </subcellularLocation>
</comment>
<keyword evidence="7 10" id="KW-0520">NAD</keyword>
<feature type="binding site" evidence="10">
    <location>
        <position position="282"/>
    </location>
    <ligand>
        <name>substrate</name>
    </ligand>
</feature>
<keyword evidence="12" id="KW-1185">Reference proteome</keyword>
<protein>
    <recommendedName>
        <fullName evidence="10">4-hydroxythreonine-4-phosphate dehydrogenase</fullName>
        <ecNumber evidence="10">1.1.1.262</ecNumber>
    </recommendedName>
    <alternativeName>
        <fullName evidence="10">4-(phosphohydroxy)-L-threonine dehydrogenase</fullName>
    </alternativeName>
</protein>
<evidence type="ECO:0000256" key="3">
    <source>
        <dbReference type="ARBA" id="ARBA00022833"/>
    </source>
</evidence>
<dbReference type="InterPro" id="IPR037510">
    <property type="entry name" value="PdxA"/>
</dbReference>
<evidence type="ECO:0000256" key="10">
    <source>
        <dbReference type="HAMAP-Rule" id="MF_00536"/>
    </source>
</evidence>
<dbReference type="GO" id="GO:0050570">
    <property type="term" value="F:4-hydroxythreonine-4-phosphate dehydrogenase activity"/>
    <property type="evidence" value="ECO:0007669"/>
    <property type="project" value="UniProtKB-EC"/>
</dbReference>
<feature type="binding site" evidence="10">
    <location>
        <position position="135"/>
    </location>
    <ligand>
        <name>substrate</name>
    </ligand>
</feature>
<keyword evidence="4 10" id="KW-0460">Magnesium</keyword>
<gene>
    <name evidence="10 11" type="primary">pdxA</name>
    <name evidence="11" type="ORF">E0F26_04000</name>
</gene>
<feature type="binding site" evidence="10">
    <location>
        <position position="210"/>
    </location>
    <ligand>
        <name>a divalent metal cation</name>
        <dbReference type="ChEBI" id="CHEBI:60240"/>
        <note>ligand shared between dimeric partners</note>
    </ligand>
</feature>
<keyword evidence="3 10" id="KW-0862">Zinc</keyword>
<dbReference type="SUPFAM" id="SSF53659">
    <property type="entry name" value="Isocitrate/Isopropylmalate dehydrogenase-like"/>
    <property type="match status" value="1"/>
</dbReference>
<dbReference type="Pfam" id="PF04166">
    <property type="entry name" value="PdxA"/>
    <property type="match status" value="1"/>
</dbReference>
<dbReference type="PANTHER" id="PTHR30004">
    <property type="entry name" value="4-HYDROXYTHREONINE-4-PHOSPHATE DEHYDROGENASE"/>
    <property type="match status" value="1"/>
</dbReference>
<dbReference type="PANTHER" id="PTHR30004:SF5">
    <property type="entry name" value="4-HYDROXYTHREONINE-4-PHOSPHATE DEHYDROGENASE"/>
    <property type="match status" value="1"/>
</dbReference>
<comment type="catalytic activity">
    <reaction evidence="10">
        <text>4-(phosphooxy)-L-threonine + NAD(+) = 3-amino-2-oxopropyl phosphate + CO2 + NADH</text>
        <dbReference type="Rhea" id="RHEA:32275"/>
        <dbReference type="ChEBI" id="CHEBI:16526"/>
        <dbReference type="ChEBI" id="CHEBI:57279"/>
        <dbReference type="ChEBI" id="CHEBI:57540"/>
        <dbReference type="ChEBI" id="CHEBI:57945"/>
        <dbReference type="ChEBI" id="CHEBI:58452"/>
        <dbReference type="EC" id="1.1.1.262"/>
    </reaction>
</comment>
<sequence length="328" mass="34864">MSLPRIVITAGEPAGIGPDVIVKALQSDITARIAVVGDADLLKRRANMLGIACDIQKLDIPSEVSAHVPNRIQVLHTPCLDDVVPGTLNIANARYVITTLERSASLAQDGVFDAIVTAPVQKSIINDSGIPFSGHTEFFADFFRCEDVVMLLTNQKFKVALATTHLPLRDVPNAISKDGLCKQFRIIHRSFCELYGVEKPRIAMLGLNPHAGEGGHLGKEELDTLIPARDVALSEDIDVSLPLPADTAFVSEAGKCADVILAMYHDQGLPVLKTAGFGHSVNVTLGLPIIRTSVDHGTALELAASGKASEGSLLAAINEAIVCAHHQA</sequence>
<evidence type="ECO:0000256" key="9">
    <source>
        <dbReference type="ARBA" id="ARBA00023285"/>
    </source>
</evidence>
<dbReference type="InterPro" id="IPR005255">
    <property type="entry name" value="PdxA_fam"/>
</dbReference>
<dbReference type="Proteomes" id="UP001317963">
    <property type="component" value="Chromosome"/>
</dbReference>
<evidence type="ECO:0000256" key="2">
    <source>
        <dbReference type="ARBA" id="ARBA00022723"/>
    </source>
</evidence>
<feature type="binding site" evidence="10">
    <location>
        <position position="165"/>
    </location>
    <ligand>
        <name>a divalent metal cation</name>
        <dbReference type="ChEBI" id="CHEBI:60240"/>
        <note>ligand shared between dimeric partners</note>
    </ligand>
</feature>
<evidence type="ECO:0000256" key="6">
    <source>
        <dbReference type="ARBA" id="ARBA00023002"/>
    </source>
</evidence>
<evidence type="ECO:0000256" key="7">
    <source>
        <dbReference type="ARBA" id="ARBA00023027"/>
    </source>
</evidence>
<reference evidence="11 12" key="1">
    <citation type="submission" date="2019-02" db="EMBL/GenBank/DDBJ databases">
        <title>Halieaceae_genomes.</title>
        <authorList>
            <person name="Li S.-H."/>
        </authorList>
    </citation>
    <scope>NUCLEOTIDE SEQUENCE [LARGE SCALE GENOMIC DNA]</scope>
    <source>
        <strain evidence="11 12">JH123</strain>
    </source>
</reference>
<comment type="subunit">
    <text evidence="10">Homodimer.</text>
</comment>
<keyword evidence="2 10" id="KW-0479">Metal-binding</keyword>
<dbReference type="HAMAP" id="MF_00536">
    <property type="entry name" value="PdxA"/>
    <property type="match status" value="1"/>
</dbReference>
<dbReference type="EMBL" id="CP036501">
    <property type="protein sequence ID" value="UZP73956.1"/>
    <property type="molecule type" value="Genomic_DNA"/>
</dbReference>
<proteinExistence type="inferred from homology"/>
<comment type="cofactor">
    <cofactor evidence="10">
        <name>Zn(2+)</name>
        <dbReference type="ChEBI" id="CHEBI:29105"/>
    </cofactor>
    <cofactor evidence="10">
        <name>Mg(2+)</name>
        <dbReference type="ChEBI" id="CHEBI:18420"/>
    </cofactor>
    <cofactor evidence="10">
        <name>Co(2+)</name>
        <dbReference type="ChEBI" id="CHEBI:48828"/>
    </cofactor>
    <text evidence="10">Binds 1 divalent metal cation per subunit. Can use ions such as Zn(2+), Mg(2+) or Co(2+).</text>
</comment>
<organism evidence="11 12">
    <name type="scientific">Candidatus Paraluminiphilus aquimaris</name>
    <dbReference type="NCBI Taxonomy" id="2518994"/>
    <lineage>
        <taxon>Bacteria</taxon>
        <taxon>Pseudomonadati</taxon>
        <taxon>Pseudomonadota</taxon>
        <taxon>Gammaproteobacteria</taxon>
        <taxon>Cellvibrionales</taxon>
        <taxon>Halieaceae</taxon>
        <taxon>Candidatus Paraluminiphilus</taxon>
    </lineage>
</organism>
<dbReference type="NCBIfam" id="TIGR00557">
    <property type="entry name" value="pdxA"/>
    <property type="match status" value="1"/>
</dbReference>
<feature type="binding site" evidence="10">
    <location>
        <position position="265"/>
    </location>
    <ligand>
        <name>a divalent metal cation</name>
        <dbReference type="ChEBI" id="CHEBI:60240"/>
        <note>ligand shared between dimeric partners</note>
    </ligand>
</feature>
<keyword evidence="1 10" id="KW-0963">Cytoplasm</keyword>
<feature type="binding site" evidence="10">
    <location>
        <position position="136"/>
    </location>
    <ligand>
        <name>substrate</name>
    </ligand>
</feature>
<comment type="similarity">
    <text evidence="10">Belongs to the PdxA family.</text>
</comment>
<keyword evidence="8 10" id="KW-0664">Pyridoxine biosynthesis</keyword>